<organism evidence="2 3">
    <name type="scientific">Sphingopyxis fribergensis</name>
    <dbReference type="NCBI Taxonomy" id="1515612"/>
    <lineage>
        <taxon>Bacteria</taxon>
        <taxon>Pseudomonadati</taxon>
        <taxon>Pseudomonadota</taxon>
        <taxon>Alphaproteobacteria</taxon>
        <taxon>Sphingomonadales</taxon>
        <taxon>Sphingomonadaceae</taxon>
        <taxon>Sphingopyxis</taxon>
    </lineage>
</organism>
<dbReference type="InterPro" id="IPR059166">
    <property type="entry name" value="PLD-like_cat"/>
</dbReference>
<dbReference type="KEGG" id="sphk:SKP52_01740"/>
<dbReference type="HOGENOM" id="CLU_342162_0_0_5"/>
<dbReference type="AlphaFoldDB" id="A0A0A7PBD0"/>
<reference evidence="2 3" key="1">
    <citation type="journal article" date="2015" name="Int. J. Syst. Evol. Microbiol.">
        <title>Description of Sphingopyxis fribergensis sp. nov. - a soil bacterium with the ability to degrade styrene and phenylacetic acid.</title>
        <authorList>
            <person name="Oelschlagel M."/>
            <person name="Ruckert C."/>
            <person name="Kalinowski J."/>
            <person name="Schmidt G."/>
            <person name="Schlomann M."/>
            <person name="Tischler D."/>
        </authorList>
    </citation>
    <scope>NUCLEOTIDE SEQUENCE [LARGE SCALE GENOMIC DNA]</scope>
    <source>
        <strain evidence="2 3">Kp5.2</strain>
    </source>
</reference>
<dbReference type="EMBL" id="CP009122">
    <property type="protein sequence ID" value="AJA07285.1"/>
    <property type="molecule type" value="Genomic_DNA"/>
</dbReference>
<dbReference type="RefSeq" id="WP_039570983.1">
    <property type="nucleotide sequence ID" value="NZ_CP009122.1"/>
</dbReference>
<dbReference type="STRING" id="1515612.SKP52_01740"/>
<dbReference type="OrthoDB" id="7784537at2"/>
<dbReference type="CDD" id="cd09176">
    <property type="entry name" value="PLDc_unchar6"/>
    <property type="match status" value="1"/>
</dbReference>
<feature type="region of interest" description="Disordered" evidence="1">
    <location>
        <begin position="559"/>
        <end position="602"/>
    </location>
</feature>
<proteinExistence type="predicted"/>
<dbReference type="CDD" id="cd09117">
    <property type="entry name" value="PLDc_Bfil_DEXD_like"/>
    <property type="match status" value="1"/>
</dbReference>
<evidence type="ECO:0008006" key="4">
    <source>
        <dbReference type="Google" id="ProtNLM"/>
    </source>
</evidence>
<keyword evidence="3" id="KW-1185">Reference proteome</keyword>
<sequence>MKLPDRLGRRSGRPFHSAIATSFALEFAAVEEILLPQLMASGATNLLLLTDARMTALALSEGSALPAALGRDYALYSPPAANGIFHPKIILQIGRESARAIVSSANLTASGLAGNAEIAVEIECKNMDSPERDIIRSIWRYLDALVPAASSPARDALRWTQERATWLGGPAGDAVHELDGTGIAFLHGPGDTGIADRFVSLIQGAKVQTLTVISPYWDHDLAALADLSKRLSPPRIILPIDRNHHEFPVDARFARKATIVDLQWPSRRFTHAKIIIASTADHDHILFGSANCTSAALGSAGTPGANAEACIYRRLPAGAAGQALGLERWTEAEPIKLSDLSPPIVTSPIPLDTIEALQPGTFELDQGQLIWTPSRAGIGAGDIQLLDRSARMIGTIPVTSFIQIDGRRRAPVEPALHKSLCFARLTTGDIISTLAHITHREGLRVRRREVASGSVARALAPFTDGADFDLWMHQAFETLVRADFESVTQPRGLSAARPQARKNADEPVAPVPLSYDEFTQARLGAGRSAGAGDNSLAGTYSDTIRDFLNLLSGRGPQADRYAEDDDTAFDDLSDEQVDTGRDDDRNADKIEPRDTDKPSVAPAPVDARLYERHILGYTEGLETGEEALGSSDVLRLRYWILFLLYKARCPDLPRGLDTSSALLGWPRFIVRVLVAFFCGGKPAIRRVMLARDFDAMPVDFMECWITILWSLEAIEKLLPNQRKDREFVKYIPELRRRVVSLLGLRSNELNGDIAAAIRAGLDQSIGIRLGLDPIAVRLDVPQP</sequence>
<evidence type="ECO:0000256" key="1">
    <source>
        <dbReference type="SAM" id="MobiDB-lite"/>
    </source>
</evidence>
<name>A0A0A7PBD0_9SPHN</name>
<evidence type="ECO:0000313" key="2">
    <source>
        <dbReference type="EMBL" id="AJA07285.1"/>
    </source>
</evidence>
<evidence type="ECO:0000313" key="3">
    <source>
        <dbReference type="Proteomes" id="UP000030907"/>
    </source>
</evidence>
<dbReference type="SUPFAM" id="SSF56024">
    <property type="entry name" value="Phospholipase D/nuclease"/>
    <property type="match status" value="1"/>
</dbReference>
<feature type="region of interest" description="Disordered" evidence="1">
    <location>
        <begin position="491"/>
        <end position="512"/>
    </location>
</feature>
<feature type="compositionally biased region" description="Acidic residues" evidence="1">
    <location>
        <begin position="562"/>
        <end position="577"/>
    </location>
</feature>
<accession>A0A0A7PBD0</accession>
<dbReference type="Proteomes" id="UP000030907">
    <property type="component" value="Chromosome"/>
</dbReference>
<dbReference type="Gene3D" id="3.30.870.10">
    <property type="entry name" value="Endonuclease Chain A"/>
    <property type="match status" value="2"/>
</dbReference>
<protein>
    <recommendedName>
        <fullName evidence="4">PLD phosphodiesterase domain-containing protein</fullName>
    </recommendedName>
</protein>
<feature type="compositionally biased region" description="Basic and acidic residues" evidence="1">
    <location>
        <begin position="578"/>
        <end position="597"/>
    </location>
</feature>
<gene>
    <name evidence="2" type="ORF">SKP52_01740</name>
</gene>